<organism evidence="1 2">
    <name type="scientific">Flavobacterium subsaxonicum WB 4.1-42 = DSM 21790</name>
    <dbReference type="NCBI Taxonomy" id="1121898"/>
    <lineage>
        <taxon>Bacteria</taxon>
        <taxon>Pseudomonadati</taxon>
        <taxon>Bacteroidota</taxon>
        <taxon>Flavobacteriia</taxon>
        <taxon>Flavobacteriales</taxon>
        <taxon>Flavobacteriaceae</taxon>
        <taxon>Flavobacterium</taxon>
    </lineage>
</organism>
<comment type="caution">
    <text evidence="1">The sequence shown here is derived from an EMBL/GenBank/DDBJ whole genome shotgun (WGS) entry which is preliminary data.</text>
</comment>
<dbReference type="EMBL" id="JRLY01000005">
    <property type="protein sequence ID" value="KGO93255.1"/>
    <property type="molecule type" value="Genomic_DNA"/>
</dbReference>
<dbReference type="OrthoDB" id="979487at2"/>
<proteinExistence type="predicted"/>
<evidence type="ECO:0000313" key="1">
    <source>
        <dbReference type="EMBL" id="KGO93255.1"/>
    </source>
</evidence>
<dbReference type="AlphaFoldDB" id="A0A0A2MYG8"/>
<dbReference type="RefSeq" id="WP_026990798.1">
    <property type="nucleotide sequence ID" value="NZ_AUGP01000018.1"/>
</dbReference>
<dbReference type="eggNOG" id="ENOG5032REB">
    <property type="taxonomic scope" value="Bacteria"/>
</dbReference>
<accession>A0A0A2MYG8</accession>
<evidence type="ECO:0000313" key="2">
    <source>
        <dbReference type="Proteomes" id="UP000030111"/>
    </source>
</evidence>
<reference evidence="1 2" key="1">
    <citation type="submission" date="2013-09" db="EMBL/GenBank/DDBJ databases">
        <authorList>
            <person name="Zeng Z."/>
            <person name="Chen C."/>
        </authorList>
    </citation>
    <scope>NUCLEOTIDE SEQUENCE [LARGE SCALE GENOMIC DNA]</scope>
    <source>
        <strain evidence="1 2">WB 4.1-42</strain>
    </source>
</reference>
<name>A0A0A2MYG8_9FLAO</name>
<dbReference type="Proteomes" id="UP000030111">
    <property type="component" value="Unassembled WGS sequence"/>
</dbReference>
<gene>
    <name evidence="1" type="ORF">Q766_08080</name>
</gene>
<keyword evidence="2" id="KW-1185">Reference proteome</keyword>
<dbReference type="STRING" id="1121898.GCA_000422725_01971"/>
<evidence type="ECO:0008006" key="3">
    <source>
        <dbReference type="Google" id="ProtNLM"/>
    </source>
</evidence>
<protein>
    <recommendedName>
        <fullName evidence="3">Adenylosuccinate lyase</fullName>
    </recommendedName>
</protein>
<sequence>MQNSFYNRVANSTAHRPIRDTLSGAILNNPALLPELFAIALAPSDKNHHKACWILELVMEAKITWLSDYLNHFCVTLAIYKHEGAMRSTSKICLFAVTQHQKTGNFITEKQLQQITEACFDWLIDPNGKVATKAYAMRTLYIIGKDTDWIYPELIRILSEDAARHSPAYVAAAKDILRKINK</sequence>